<organism evidence="5 6">
    <name type="scientific">Cajanus cajan</name>
    <name type="common">Pigeon pea</name>
    <name type="synonym">Cajanus indicus</name>
    <dbReference type="NCBI Taxonomy" id="3821"/>
    <lineage>
        <taxon>Eukaryota</taxon>
        <taxon>Viridiplantae</taxon>
        <taxon>Streptophyta</taxon>
        <taxon>Embryophyta</taxon>
        <taxon>Tracheophyta</taxon>
        <taxon>Spermatophyta</taxon>
        <taxon>Magnoliopsida</taxon>
        <taxon>eudicotyledons</taxon>
        <taxon>Gunneridae</taxon>
        <taxon>Pentapetalae</taxon>
        <taxon>rosids</taxon>
        <taxon>fabids</taxon>
        <taxon>Fabales</taxon>
        <taxon>Fabaceae</taxon>
        <taxon>Papilionoideae</taxon>
        <taxon>50 kb inversion clade</taxon>
        <taxon>NPAAA clade</taxon>
        <taxon>indigoferoid/millettioid clade</taxon>
        <taxon>Phaseoleae</taxon>
        <taxon>Cajanus</taxon>
    </lineage>
</organism>
<keyword evidence="4" id="KW-0812">Transmembrane</keyword>
<gene>
    <name evidence="5" type="ORF">KK1_049481</name>
</gene>
<reference evidence="5" key="1">
    <citation type="journal article" date="2012" name="Nat. Biotechnol.">
        <title>Draft genome sequence of pigeonpea (Cajanus cajan), an orphan legume crop of resource-poor farmers.</title>
        <authorList>
            <person name="Varshney R.K."/>
            <person name="Chen W."/>
            <person name="Li Y."/>
            <person name="Bharti A.K."/>
            <person name="Saxena R.K."/>
            <person name="Schlueter J.A."/>
            <person name="Donoghue M.T."/>
            <person name="Azam S."/>
            <person name="Fan G."/>
            <person name="Whaley A.M."/>
            <person name="Farmer A.D."/>
            <person name="Sheridan J."/>
            <person name="Iwata A."/>
            <person name="Tuteja R."/>
            <person name="Penmetsa R.V."/>
            <person name="Wu W."/>
            <person name="Upadhyaya H.D."/>
            <person name="Yang S.P."/>
            <person name="Shah T."/>
            <person name="Saxena K.B."/>
            <person name="Michael T."/>
            <person name="McCombie W.R."/>
            <person name="Yang B."/>
            <person name="Zhang G."/>
            <person name="Yang H."/>
            <person name="Wang J."/>
            <person name="Spillane C."/>
            <person name="Cook D.R."/>
            <person name="May G.D."/>
            <person name="Xu X."/>
            <person name="Jackson S.A."/>
        </authorList>
    </citation>
    <scope>NUCLEOTIDE SEQUENCE [LARGE SCALE GENOMIC DNA]</scope>
</reference>
<dbReference type="EMBL" id="KQ486919">
    <property type="protein sequence ID" value="KYP30947.1"/>
    <property type="molecule type" value="Genomic_DNA"/>
</dbReference>
<dbReference type="GO" id="GO:0033355">
    <property type="term" value="P:ascorbate glutathione cycle"/>
    <property type="evidence" value="ECO:0007669"/>
    <property type="project" value="InterPro"/>
</dbReference>
<evidence type="ECO:0000256" key="3">
    <source>
        <dbReference type="ARBA" id="ARBA00047960"/>
    </source>
</evidence>
<dbReference type="EC" id="2.5.1.18" evidence="1"/>
<dbReference type="AlphaFoldDB" id="A0A151QKY1"/>
<sequence>MKSKDSNDGTEQALVSELSALDDHLKAHGPYVAGEKVTVVDLSLAQKLYHLVITLGHFKSWSVPESLAHVRNYTKVCSCFLRCMYSFGIYLGMSFSLLLNNDIDWYLVIKIFCGQTCHPNMLKICLKRLKYPFKPSEKKKD</sequence>
<evidence type="ECO:0000256" key="1">
    <source>
        <dbReference type="ARBA" id="ARBA00012452"/>
    </source>
</evidence>
<evidence type="ECO:0000256" key="2">
    <source>
        <dbReference type="ARBA" id="ARBA00022679"/>
    </source>
</evidence>
<keyword evidence="4" id="KW-1133">Transmembrane helix</keyword>
<dbReference type="InterPro" id="IPR044627">
    <property type="entry name" value="DHAR1/2/3/4"/>
</dbReference>
<dbReference type="STRING" id="3821.A0A151QKY1"/>
<evidence type="ECO:0000313" key="5">
    <source>
        <dbReference type="EMBL" id="KYP30947.1"/>
    </source>
</evidence>
<dbReference type="PANTHER" id="PTHR44420">
    <property type="entry name" value="GLUTATHIONE S-TRANSFERASE DHAR2-RELATED"/>
    <property type="match status" value="1"/>
</dbReference>
<keyword evidence="6" id="KW-1185">Reference proteome</keyword>
<feature type="transmembrane region" description="Helical" evidence="4">
    <location>
        <begin position="79"/>
        <end position="99"/>
    </location>
</feature>
<dbReference type="Pfam" id="PF13410">
    <property type="entry name" value="GST_C_2"/>
    <property type="match status" value="1"/>
</dbReference>
<evidence type="ECO:0000313" key="6">
    <source>
        <dbReference type="Proteomes" id="UP000075243"/>
    </source>
</evidence>
<dbReference type="SUPFAM" id="SSF47616">
    <property type="entry name" value="GST C-terminal domain-like"/>
    <property type="match status" value="1"/>
</dbReference>
<protein>
    <recommendedName>
        <fullName evidence="1">glutathione transferase</fullName>
        <ecNumber evidence="1">2.5.1.18</ecNumber>
    </recommendedName>
</protein>
<dbReference type="GO" id="GO:0045174">
    <property type="term" value="F:glutathione dehydrogenase (ascorbate) activity"/>
    <property type="evidence" value="ECO:0007669"/>
    <property type="project" value="InterPro"/>
</dbReference>
<dbReference type="Gene3D" id="1.20.1050.10">
    <property type="match status" value="1"/>
</dbReference>
<evidence type="ECO:0000256" key="4">
    <source>
        <dbReference type="SAM" id="Phobius"/>
    </source>
</evidence>
<keyword evidence="2" id="KW-0808">Transferase</keyword>
<dbReference type="Proteomes" id="UP000075243">
    <property type="component" value="Unassembled WGS sequence"/>
</dbReference>
<dbReference type="PANTHER" id="PTHR44420:SF2">
    <property type="entry name" value="GLUTATHIONE S-TRANSFERASE DHAR2-RELATED"/>
    <property type="match status" value="1"/>
</dbReference>
<name>A0A151QKY1_CAJCA</name>
<keyword evidence="4" id="KW-0472">Membrane</keyword>
<dbReference type="GO" id="GO:0004364">
    <property type="term" value="F:glutathione transferase activity"/>
    <property type="evidence" value="ECO:0007669"/>
    <property type="project" value="UniProtKB-EC"/>
</dbReference>
<accession>A0A151QKY1</accession>
<comment type="catalytic activity">
    <reaction evidence="3">
        <text>RX + glutathione = an S-substituted glutathione + a halide anion + H(+)</text>
        <dbReference type="Rhea" id="RHEA:16437"/>
        <dbReference type="ChEBI" id="CHEBI:15378"/>
        <dbReference type="ChEBI" id="CHEBI:16042"/>
        <dbReference type="ChEBI" id="CHEBI:17792"/>
        <dbReference type="ChEBI" id="CHEBI:57925"/>
        <dbReference type="ChEBI" id="CHEBI:90779"/>
        <dbReference type="EC" id="2.5.1.18"/>
    </reaction>
</comment>
<proteinExistence type="predicted"/>
<dbReference type="Gramene" id="C.cajan_47642.t">
    <property type="protein sequence ID" value="C.cajan_47642.t"/>
    <property type="gene ID" value="C.cajan_47642"/>
</dbReference>
<dbReference type="InterPro" id="IPR036282">
    <property type="entry name" value="Glutathione-S-Trfase_C_sf"/>
</dbReference>